<sequence length="130" mass="14357">MAPLLALLGAMNQAAATKHFLFRSIIIPTDGPENTNGATQAMLRSLDNTILCIVVGIESELERYCTHASEFDLVAGVYRFAHVRDMLAKCPKPGFLDMRIDQAMLKMVRLMERKWKAQAAEAAKTAHGLP</sequence>
<evidence type="ECO:0000313" key="1">
    <source>
        <dbReference type="EMBL" id="CAF9912178.1"/>
    </source>
</evidence>
<comment type="caution">
    <text evidence="1">The sequence shown here is derived from an EMBL/GenBank/DDBJ whole genome shotgun (WGS) entry which is preliminary data.</text>
</comment>
<gene>
    <name evidence="1" type="ORF">HETSPECPRED_000858</name>
</gene>
<dbReference type="EMBL" id="CAJPDS010000011">
    <property type="protein sequence ID" value="CAF9912178.1"/>
    <property type="molecule type" value="Genomic_DNA"/>
</dbReference>
<evidence type="ECO:0000313" key="2">
    <source>
        <dbReference type="Proteomes" id="UP000664521"/>
    </source>
</evidence>
<organism evidence="1 2">
    <name type="scientific">Heterodermia speciosa</name>
    <dbReference type="NCBI Taxonomy" id="116794"/>
    <lineage>
        <taxon>Eukaryota</taxon>
        <taxon>Fungi</taxon>
        <taxon>Dikarya</taxon>
        <taxon>Ascomycota</taxon>
        <taxon>Pezizomycotina</taxon>
        <taxon>Lecanoromycetes</taxon>
        <taxon>OSLEUM clade</taxon>
        <taxon>Lecanoromycetidae</taxon>
        <taxon>Caliciales</taxon>
        <taxon>Physciaceae</taxon>
        <taxon>Heterodermia</taxon>
    </lineage>
</organism>
<dbReference type="AlphaFoldDB" id="A0A8H3EXP7"/>
<protein>
    <submittedName>
        <fullName evidence="1">Uncharacterized protein</fullName>
    </submittedName>
</protein>
<accession>A0A8H3EXP7</accession>
<reference evidence="1" key="1">
    <citation type="submission" date="2021-03" db="EMBL/GenBank/DDBJ databases">
        <authorList>
            <person name="Tagirdzhanova G."/>
        </authorList>
    </citation>
    <scope>NUCLEOTIDE SEQUENCE</scope>
</reference>
<proteinExistence type="predicted"/>
<keyword evidence="2" id="KW-1185">Reference proteome</keyword>
<dbReference type="Proteomes" id="UP000664521">
    <property type="component" value="Unassembled WGS sequence"/>
</dbReference>
<name>A0A8H3EXP7_9LECA</name>